<reference evidence="1 2" key="1">
    <citation type="submission" date="2018-03" db="EMBL/GenBank/DDBJ databases">
        <title>Draft genome sequence of Rohu Carp (Labeo rohita).</title>
        <authorList>
            <person name="Das P."/>
            <person name="Kushwaha B."/>
            <person name="Joshi C.G."/>
            <person name="Kumar D."/>
            <person name="Nagpure N.S."/>
            <person name="Sahoo L."/>
            <person name="Das S.P."/>
            <person name="Bit A."/>
            <person name="Patnaik S."/>
            <person name="Meher P.K."/>
            <person name="Jayasankar P."/>
            <person name="Koringa P.G."/>
            <person name="Patel N.V."/>
            <person name="Hinsu A.T."/>
            <person name="Kumar R."/>
            <person name="Pandey M."/>
            <person name="Agarwal S."/>
            <person name="Srivastava S."/>
            <person name="Singh M."/>
            <person name="Iquebal M.A."/>
            <person name="Jaiswal S."/>
            <person name="Angadi U.B."/>
            <person name="Kumar N."/>
            <person name="Raza M."/>
            <person name="Shah T.M."/>
            <person name="Rai A."/>
            <person name="Jena J.K."/>
        </authorList>
    </citation>
    <scope>NUCLEOTIDE SEQUENCE [LARGE SCALE GENOMIC DNA]</scope>
    <source>
        <strain evidence="1">DASCIFA01</strain>
        <tissue evidence="1">Testis</tissue>
    </source>
</reference>
<organism evidence="1 2">
    <name type="scientific">Labeo rohita</name>
    <name type="common">Indian major carp</name>
    <name type="synonym">Cyprinus rohita</name>
    <dbReference type="NCBI Taxonomy" id="84645"/>
    <lineage>
        <taxon>Eukaryota</taxon>
        <taxon>Metazoa</taxon>
        <taxon>Chordata</taxon>
        <taxon>Craniata</taxon>
        <taxon>Vertebrata</taxon>
        <taxon>Euteleostomi</taxon>
        <taxon>Actinopterygii</taxon>
        <taxon>Neopterygii</taxon>
        <taxon>Teleostei</taxon>
        <taxon>Ostariophysi</taxon>
        <taxon>Cypriniformes</taxon>
        <taxon>Cyprinidae</taxon>
        <taxon>Labeoninae</taxon>
        <taxon>Labeonini</taxon>
        <taxon>Labeo</taxon>
    </lineage>
</organism>
<dbReference type="Proteomes" id="UP000290572">
    <property type="component" value="Unassembled WGS sequence"/>
</dbReference>
<protein>
    <submittedName>
        <fullName evidence="1">Uncharacterized protein</fullName>
    </submittedName>
</protein>
<keyword evidence="2" id="KW-1185">Reference proteome</keyword>
<accession>A0A498N2B7</accession>
<comment type="caution">
    <text evidence="1">The sequence shown here is derived from an EMBL/GenBank/DDBJ whole genome shotgun (WGS) entry which is preliminary data.</text>
</comment>
<sequence length="182" mass="20423">MSPSTEAVSTALQFFKSPVPQAPSARMLTAMMQETQSDCPTKTLLRALKHNQVGVWWWPRSQIRAMPAMPSVTDTSCHRKRWQVLVWVVMSLLPLVAGDRSRFRAESEAAVGFAGMEELPLEAFPDAEEEFEEGSDSPWHGDELLFLFISIRSCLIRRAICARRGRPTTSEMGTFPPLAGHF</sequence>
<dbReference type="AlphaFoldDB" id="A0A498N2B7"/>
<dbReference type="EMBL" id="QBIY01012274">
    <property type="protein sequence ID" value="RXN25864.1"/>
    <property type="molecule type" value="Genomic_DNA"/>
</dbReference>
<proteinExistence type="predicted"/>
<evidence type="ECO:0000313" key="2">
    <source>
        <dbReference type="Proteomes" id="UP000290572"/>
    </source>
</evidence>
<gene>
    <name evidence="1" type="ORF">ROHU_021211</name>
</gene>
<evidence type="ECO:0000313" key="1">
    <source>
        <dbReference type="EMBL" id="RXN25864.1"/>
    </source>
</evidence>
<name>A0A498N2B7_LABRO</name>